<sequence length="165" mass="18129">MSQTNESQVTTPVDERDLTAQAAIDEMQQEEHAIEQAEGDTDEQEEATFDPETSRQMLGYGLGIVEFSVGAAFDVPFEIDENVGNKWLDAATPMLQKYGPAGFAWFAEYEKELVFAMASCTLVGGSTLQVRRLRQEKVLLAAKAAKEANQAQGETDEAAESDQQE</sequence>
<reference evidence="2 3" key="1">
    <citation type="submission" date="2019-08" db="EMBL/GenBank/DDBJ databases">
        <title>Draft genome sequencing and comparative genomics of hatchery-associated Vibrios.</title>
        <authorList>
            <person name="Kehlet-Delgado H."/>
            <person name="Mueller R.S."/>
        </authorList>
    </citation>
    <scope>NUCLEOTIDE SEQUENCE [LARGE SCALE GENOMIC DNA]</scope>
    <source>
        <strain evidence="2 3">01-65-5-1</strain>
    </source>
</reference>
<evidence type="ECO:0000256" key="1">
    <source>
        <dbReference type="SAM" id="MobiDB-lite"/>
    </source>
</evidence>
<feature type="region of interest" description="Disordered" evidence="1">
    <location>
        <begin position="146"/>
        <end position="165"/>
    </location>
</feature>
<dbReference type="RefSeq" id="WP_171325064.1">
    <property type="nucleotide sequence ID" value="NZ_VTXO01000012.1"/>
</dbReference>
<feature type="region of interest" description="Disordered" evidence="1">
    <location>
        <begin position="27"/>
        <end position="51"/>
    </location>
</feature>
<comment type="caution">
    <text evidence="2">The sequence shown here is derived from an EMBL/GenBank/DDBJ whole genome shotgun (WGS) entry which is preliminary data.</text>
</comment>
<evidence type="ECO:0000313" key="2">
    <source>
        <dbReference type="EMBL" id="NOI83054.1"/>
    </source>
</evidence>
<evidence type="ECO:0000313" key="3">
    <source>
        <dbReference type="Proteomes" id="UP000572722"/>
    </source>
</evidence>
<accession>A0AAE5GTS8</accession>
<dbReference type="Proteomes" id="UP000572722">
    <property type="component" value="Unassembled WGS sequence"/>
</dbReference>
<protein>
    <submittedName>
        <fullName evidence="2">Uncharacterized protein</fullName>
    </submittedName>
</protein>
<proteinExistence type="predicted"/>
<organism evidence="2 3">
    <name type="scientific">Vibrio tubiashii</name>
    <dbReference type="NCBI Taxonomy" id="29498"/>
    <lineage>
        <taxon>Bacteria</taxon>
        <taxon>Pseudomonadati</taxon>
        <taxon>Pseudomonadota</taxon>
        <taxon>Gammaproteobacteria</taxon>
        <taxon>Vibrionales</taxon>
        <taxon>Vibrionaceae</taxon>
        <taxon>Vibrio</taxon>
        <taxon>Vibrio oreintalis group</taxon>
    </lineage>
</organism>
<name>A0AAE5GTS8_9VIBR</name>
<feature type="compositionally biased region" description="Acidic residues" evidence="1">
    <location>
        <begin position="154"/>
        <end position="165"/>
    </location>
</feature>
<gene>
    <name evidence="2" type="ORF">F0237_20520</name>
</gene>
<dbReference type="AlphaFoldDB" id="A0AAE5GTS8"/>
<dbReference type="EMBL" id="VTXO01000012">
    <property type="protein sequence ID" value="NOI83054.1"/>
    <property type="molecule type" value="Genomic_DNA"/>
</dbReference>
<feature type="compositionally biased region" description="Acidic residues" evidence="1">
    <location>
        <begin position="37"/>
        <end position="49"/>
    </location>
</feature>